<evidence type="ECO:0000313" key="2">
    <source>
        <dbReference type="EMBL" id="KAL2060425.1"/>
    </source>
</evidence>
<feature type="region of interest" description="Disordered" evidence="1">
    <location>
        <begin position="1"/>
        <end position="24"/>
    </location>
</feature>
<protein>
    <submittedName>
        <fullName evidence="2">Uncharacterized protein</fullName>
    </submittedName>
</protein>
<dbReference type="EMBL" id="JAZHXI010000022">
    <property type="protein sequence ID" value="KAL2060425.1"/>
    <property type="molecule type" value="Genomic_DNA"/>
</dbReference>
<feature type="compositionally biased region" description="Basic and acidic residues" evidence="1">
    <location>
        <begin position="1"/>
        <end position="10"/>
    </location>
</feature>
<sequence>MGAGQERHSEGVLSNRSLAESSHINGEIKNELQDILSELEEAPDKGFVPEAHPDSRVVLVSLQWYEEAGTKIFPRFKVVMEEQEQYVERREGNEILPRPEVAAEE</sequence>
<evidence type="ECO:0000256" key="1">
    <source>
        <dbReference type="SAM" id="MobiDB-lite"/>
    </source>
</evidence>
<keyword evidence="3" id="KW-1185">Reference proteome</keyword>
<dbReference type="Proteomes" id="UP001595075">
    <property type="component" value="Unassembled WGS sequence"/>
</dbReference>
<name>A0ABR4BRZ1_9HELO</name>
<gene>
    <name evidence="2" type="ORF">VTL71DRAFT_9455</name>
</gene>
<accession>A0ABR4BRZ1</accession>
<proteinExistence type="predicted"/>
<comment type="caution">
    <text evidence="2">The sequence shown here is derived from an EMBL/GenBank/DDBJ whole genome shotgun (WGS) entry which is preliminary data.</text>
</comment>
<reference evidence="2 3" key="1">
    <citation type="journal article" date="2024" name="Commun. Biol.">
        <title>Comparative genomic analysis of thermophilic fungi reveals convergent evolutionary adaptations and gene losses.</title>
        <authorList>
            <person name="Steindorff A.S."/>
            <person name="Aguilar-Pontes M.V."/>
            <person name="Robinson A.J."/>
            <person name="Andreopoulos B."/>
            <person name="LaButti K."/>
            <person name="Kuo A."/>
            <person name="Mondo S."/>
            <person name="Riley R."/>
            <person name="Otillar R."/>
            <person name="Haridas S."/>
            <person name="Lipzen A."/>
            <person name="Grimwood J."/>
            <person name="Schmutz J."/>
            <person name="Clum A."/>
            <person name="Reid I.D."/>
            <person name="Moisan M.C."/>
            <person name="Butler G."/>
            <person name="Nguyen T.T.M."/>
            <person name="Dewar K."/>
            <person name="Conant G."/>
            <person name="Drula E."/>
            <person name="Henrissat B."/>
            <person name="Hansel C."/>
            <person name="Singer S."/>
            <person name="Hutchinson M.I."/>
            <person name="de Vries R.P."/>
            <person name="Natvig D.O."/>
            <person name="Powell A.J."/>
            <person name="Tsang A."/>
            <person name="Grigoriev I.V."/>
        </authorList>
    </citation>
    <scope>NUCLEOTIDE SEQUENCE [LARGE SCALE GENOMIC DNA]</scope>
    <source>
        <strain evidence="2 3">CBS 494.80</strain>
    </source>
</reference>
<organism evidence="2 3">
    <name type="scientific">Oculimacula yallundae</name>
    <dbReference type="NCBI Taxonomy" id="86028"/>
    <lineage>
        <taxon>Eukaryota</taxon>
        <taxon>Fungi</taxon>
        <taxon>Dikarya</taxon>
        <taxon>Ascomycota</taxon>
        <taxon>Pezizomycotina</taxon>
        <taxon>Leotiomycetes</taxon>
        <taxon>Helotiales</taxon>
        <taxon>Ploettnerulaceae</taxon>
        <taxon>Oculimacula</taxon>
    </lineage>
</organism>
<feature type="compositionally biased region" description="Polar residues" evidence="1">
    <location>
        <begin position="12"/>
        <end position="24"/>
    </location>
</feature>
<evidence type="ECO:0000313" key="3">
    <source>
        <dbReference type="Proteomes" id="UP001595075"/>
    </source>
</evidence>